<sequence>MPYLITLMSIILTSKRYLPRVVRDDCCLEGILAADALEYDHTATVECLASPHKPQYNGGIIRNPELNHGLDSWSSFGNSKVEHRHAEGNGFIVARGRNQSYDSISQKVYLRKDLLYTFSAWVQLSDGEIPIRAVLKTRTGFRHIGVVEAKSGCWSMIKGGITADSSGVAQLYFESVSHTSVEIWIDSVSLQPFTKDQWASHQRQNIQKNHKRKVQISVVDKGNNPVANATVSIVQNRLGFPFGSAINTNILNNPAYKNWFTPRFGVTVFEDELKWYSNEPTIGQEDYSSADALLAFAKQNLIQVRGHNVLWDDAKYQPAWVGSLTTSQLSDAVWRRHNSVLTRYKGQMIGWDVVNENIHFTFLEDKLGPDASGKFYAAANAIDATATMFLNEYNTIENPNDPKVTPSSYVNKIIQIQAAGGHNLGIGLESHFKISPDIAYVRSGIDVLGATGLPIWITELDVLGGPSQAQYLEQVLREFHSHPKINGIVLWAAWKPGGCFRMCLTDNNFNNLETGNVVDKLLREWGGLAVTTTGTTDSEGIIEVELFHGDYKVSVDGGRNDSSPSYVGLHETKANEIGEKSHWSLIV</sequence>
<proteinExistence type="predicted"/>
<dbReference type="Proteomes" id="UP001057402">
    <property type="component" value="Chromosome 10"/>
</dbReference>
<dbReference type="EMBL" id="CM042889">
    <property type="protein sequence ID" value="KAI4318437.1"/>
    <property type="molecule type" value="Genomic_DNA"/>
</dbReference>
<evidence type="ECO:0000313" key="2">
    <source>
        <dbReference type="Proteomes" id="UP001057402"/>
    </source>
</evidence>
<protein>
    <submittedName>
        <fullName evidence="1">Uncharacterized protein</fullName>
    </submittedName>
</protein>
<keyword evidence="2" id="KW-1185">Reference proteome</keyword>
<reference evidence="2" key="1">
    <citation type="journal article" date="2023" name="Front. Plant Sci.">
        <title>Chromosomal-level genome assembly of Melastoma candidum provides insights into trichome evolution.</title>
        <authorList>
            <person name="Zhong Y."/>
            <person name="Wu W."/>
            <person name="Sun C."/>
            <person name="Zou P."/>
            <person name="Liu Y."/>
            <person name="Dai S."/>
            <person name="Zhou R."/>
        </authorList>
    </citation>
    <scope>NUCLEOTIDE SEQUENCE [LARGE SCALE GENOMIC DNA]</scope>
</reference>
<gene>
    <name evidence="1" type="ORF">MLD38_032140</name>
</gene>
<organism evidence="1 2">
    <name type="scientific">Melastoma candidum</name>
    <dbReference type="NCBI Taxonomy" id="119954"/>
    <lineage>
        <taxon>Eukaryota</taxon>
        <taxon>Viridiplantae</taxon>
        <taxon>Streptophyta</taxon>
        <taxon>Embryophyta</taxon>
        <taxon>Tracheophyta</taxon>
        <taxon>Spermatophyta</taxon>
        <taxon>Magnoliopsida</taxon>
        <taxon>eudicotyledons</taxon>
        <taxon>Gunneridae</taxon>
        <taxon>Pentapetalae</taxon>
        <taxon>rosids</taxon>
        <taxon>malvids</taxon>
        <taxon>Myrtales</taxon>
        <taxon>Melastomataceae</taxon>
        <taxon>Melastomatoideae</taxon>
        <taxon>Melastomateae</taxon>
        <taxon>Melastoma</taxon>
    </lineage>
</organism>
<comment type="caution">
    <text evidence="1">The sequence shown here is derived from an EMBL/GenBank/DDBJ whole genome shotgun (WGS) entry which is preliminary data.</text>
</comment>
<name>A0ACB9M4Q6_9MYRT</name>
<evidence type="ECO:0000313" key="1">
    <source>
        <dbReference type="EMBL" id="KAI4318437.1"/>
    </source>
</evidence>
<accession>A0ACB9M4Q6</accession>